<gene>
    <name evidence="9" type="ORF">NPA36_05985</name>
</gene>
<evidence type="ECO:0000313" key="10">
    <source>
        <dbReference type="Proteomes" id="UP001059480"/>
    </source>
</evidence>
<feature type="transmembrane region" description="Helical" evidence="8">
    <location>
        <begin position="134"/>
        <end position="156"/>
    </location>
</feature>
<keyword evidence="5 8" id="KW-0812">Transmembrane</keyword>
<evidence type="ECO:0000256" key="7">
    <source>
        <dbReference type="ARBA" id="ARBA00023136"/>
    </source>
</evidence>
<proteinExistence type="inferred from homology"/>
<feature type="transmembrane region" description="Helical" evidence="8">
    <location>
        <begin position="182"/>
        <end position="203"/>
    </location>
</feature>
<dbReference type="PANTHER" id="PTHR30472">
    <property type="entry name" value="FERRIC ENTEROBACTIN TRANSPORT SYSTEM PERMEASE PROTEIN"/>
    <property type="match status" value="1"/>
</dbReference>
<evidence type="ECO:0000256" key="4">
    <source>
        <dbReference type="ARBA" id="ARBA00022475"/>
    </source>
</evidence>
<evidence type="ECO:0000256" key="3">
    <source>
        <dbReference type="ARBA" id="ARBA00022448"/>
    </source>
</evidence>
<keyword evidence="3" id="KW-0813">Transport</keyword>
<name>A0ABT1WNJ1_9LACT</name>
<keyword evidence="7 8" id="KW-0472">Membrane</keyword>
<reference evidence="9" key="3">
    <citation type="journal article" date="2023" name="Microbiol. Resour. Announc.">
        <title>Draft Genome Sequence of Granulicatella sp. Strain S8, Isolated from a Marine Fish, Seriola quinqueradiata.</title>
        <authorList>
            <person name="Lee M."/>
            <person name="Farooq A."/>
            <person name="Jeong J.B."/>
            <person name="Jung M.Y."/>
        </authorList>
    </citation>
    <scope>NUCLEOTIDE SEQUENCE</scope>
    <source>
        <strain evidence="9">S8</strain>
    </source>
</reference>
<feature type="transmembrane region" description="Helical" evidence="8">
    <location>
        <begin position="223"/>
        <end position="253"/>
    </location>
</feature>
<feature type="transmembrane region" description="Helical" evidence="8">
    <location>
        <begin position="293"/>
        <end position="311"/>
    </location>
</feature>
<dbReference type="SUPFAM" id="SSF81345">
    <property type="entry name" value="ABC transporter involved in vitamin B12 uptake, BtuC"/>
    <property type="match status" value="1"/>
</dbReference>
<evidence type="ECO:0000256" key="1">
    <source>
        <dbReference type="ARBA" id="ARBA00004651"/>
    </source>
</evidence>
<dbReference type="Proteomes" id="UP001059480">
    <property type="component" value="Unassembled WGS sequence"/>
</dbReference>
<evidence type="ECO:0000256" key="8">
    <source>
        <dbReference type="SAM" id="Phobius"/>
    </source>
</evidence>
<dbReference type="Gene3D" id="1.10.3470.10">
    <property type="entry name" value="ABC transporter involved in vitamin B12 uptake, BtuC"/>
    <property type="match status" value="1"/>
</dbReference>
<dbReference type="EMBL" id="JANHNZ010000004">
    <property type="protein sequence ID" value="MCQ9210097.1"/>
    <property type="molecule type" value="Genomic_DNA"/>
</dbReference>
<dbReference type="InterPro" id="IPR037294">
    <property type="entry name" value="ABC_BtuC-like"/>
</dbReference>
<feature type="transmembrane region" description="Helical" evidence="8">
    <location>
        <begin position="107"/>
        <end position="128"/>
    </location>
</feature>
<evidence type="ECO:0000256" key="5">
    <source>
        <dbReference type="ARBA" id="ARBA00022692"/>
    </source>
</evidence>
<evidence type="ECO:0000256" key="2">
    <source>
        <dbReference type="ARBA" id="ARBA00007935"/>
    </source>
</evidence>
<reference evidence="9" key="2">
    <citation type="journal article" date="2023" name="Curr. Microbiol.">
        <title>Granulicatella seriolae sp. nov., a Novel Facultative Anaerobe Isolated from Yellowtail Marine Fish.</title>
        <authorList>
            <person name="Lee M."/>
            <person name="Choi Y.J."/>
            <person name="Farooq A."/>
            <person name="Jeong J.B."/>
            <person name="Jung M.Y."/>
        </authorList>
    </citation>
    <scope>NUCLEOTIDE SEQUENCE</scope>
    <source>
        <strain evidence="9">S8</strain>
    </source>
</reference>
<feature type="transmembrane region" description="Helical" evidence="8">
    <location>
        <begin position="46"/>
        <end position="66"/>
    </location>
</feature>
<dbReference type="PANTHER" id="PTHR30472:SF27">
    <property type="entry name" value="PETROBACTIN IMPORT SYSTEM PERMEASE PROTEIN YCLN"/>
    <property type="match status" value="1"/>
</dbReference>
<accession>A0ABT1WNJ1</accession>
<dbReference type="CDD" id="cd06550">
    <property type="entry name" value="TM_ABC_iron-siderophores_like"/>
    <property type="match status" value="1"/>
</dbReference>
<reference evidence="9" key="1">
    <citation type="submission" date="2022-07" db="EMBL/GenBank/DDBJ databases">
        <authorList>
            <person name="Jung M.-Y."/>
            <person name="Lee M."/>
        </authorList>
    </citation>
    <scope>NUCLEOTIDE SEQUENCE</scope>
    <source>
        <strain evidence="9">S8</strain>
    </source>
</reference>
<keyword evidence="10" id="KW-1185">Reference proteome</keyword>
<evidence type="ECO:0000313" key="9">
    <source>
        <dbReference type="EMBL" id="MCQ9210097.1"/>
    </source>
</evidence>
<comment type="similarity">
    <text evidence="2">Belongs to the binding-protein-dependent transport system permease family. FecCD subfamily.</text>
</comment>
<dbReference type="RefSeq" id="WP_256945211.1">
    <property type="nucleotide sequence ID" value="NZ_JANHNZ010000004.1"/>
</dbReference>
<sequence length="321" mass="35195">MKKSLWLLFICLLLCIFSLSIGASDFSWQALFEGDQAMNLVFWQSRLPRTLSILLAASSMSVAGLLMQAITQNSFAAPSTIGTVEAAKLGLLLSLFIFPNTSLQQKVMMAFLVSMAVTLFFISFAKRFALKEQWMLPLLGLVFSGIIGSFSSIIAYRYNLVQSMSSWTQGSFSMIQSGQYEWLFLGLVILVIVAISAERFTIISLGKDISNSLGLSYDFYEKLALLLVALTTSVTIITVGSLPFLGVIVPNIVRRFKGDHLKQSIFSVALTGMNLVLLCDIIGRLVIRPYEVSVSLVLGIIGSIVFIGLLWKGSSGHAKEI</sequence>
<organism evidence="9 10">
    <name type="scientific">Granulicatella seriolae</name>
    <dbReference type="NCBI Taxonomy" id="2967226"/>
    <lineage>
        <taxon>Bacteria</taxon>
        <taxon>Bacillati</taxon>
        <taxon>Bacillota</taxon>
        <taxon>Bacilli</taxon>
        <taxon>Lactobacillales</taxon>
        <taxon>Carnobacteriaceae</taxon>
        <taxon>Granulicatella</taxon>
    </lineage>
</organism>
<feature type="transmembrane region" description="Helical" evidence="8">
    <location>
        <begin position="265"/>
        <end position="287"/>
    </location>
</feature>
<dbReference type="InterPro" id="IPR000522">
    <property type="entry name" value="ABC_transptr_permease_BtuC"/>
</dbReference>
<comment type="subcellular location">
    <subcellularLocation>
        <location evidence="1">Cell membrane</location>
        <topology evidence="1">Multi-pass membrane protein</topology>
    </subcellularLocation>
</comment>
<dbReference type="Pfam" id="PF01032">
    <property type="entry name" value="FecCD"/>
    <property type="match status" value="1"/>
</dbReference>
<evidence type="ECO:0000256" key="6">
    <source>
        <dbReference type="ARBA" id="ARBA00022989"/>
    </source>
</evidence>
<keyword evidence="4" id="KW-1003">Cell membrane</keyword>
<protein>
    <submittedName>
        <fullName evidence="9">Iron chelate uptake ABC transporter family permease subunit</fullName>
    </submittedName>
</protein>
<comment type="caution">
    <text evidence="9">The sequence shown here is derived from an EMBL/GenBank/DDBJ whole genome shotgun (WGS) entry which is preliminary data.</text>
</comment>
<keyword evidence="6 8" id="KW-1133">Transmembrane helix</keyword>